<feature type="domain" description="HTH lysR-type" evidence="5">
    <location>
        <begin position="4"/>
        <end position="61"/>
    </location>
</feature>
<keyword evidence="4" id="KW-0804">Transcription</keyword>
<reference evidence="6" key="2">
    <citation type="submission" date="2021-04" db="EMBL/GenBank/DDBJ databases">
        <authorList>
            <person name="Gilroy R."/>
        </authorList>
    </citation>
    <scope>NUCLEOTIDE SEQUENCE</scope>
    <source>
        <strain evidence="6">14975</strain>
    </source>
</reference>
<dbReference type="SUPFAM" id="SSF53850">
    <property type="entry name" value="Periplasmic binding protein-like II"/>
    <property type="match status" value="1"/>
</dbReference>
<evidence type="ECO:0000256" key="2">
    <source>
        <dbReference type="ARBA" id="ARBA00023015"/>
    </source>
</evidence>
<comment type="similarity">
    <text evidence="1">Belongs to the LysR transcriptional regulatory family.</text>
</comment>
<accession>A0A9D2AHT0</accession>
<sequence>MAAMELRVLRYFLAVARERSITHAAAALHITQPTLSRQIADLESELGVPLFRRDRKNLTLTEAGLRFVQRAEEILTLTEHAISEVSIHRKDICGEVTIGCAESPGFSLFADACQRVQKRNPGIRVCLQTANATCISEQLECGTVDFGFMLAPVKLSDYEHLRLPHVDTWGLLVRRDHPFAELAQLSPDQVASQPLITSYREPVLEFLSGWLGRQLSSCDIRCRYNLAYNAARFVEAGVGCAICLDGLVPTGGESLLRFIPFAPRLSSPSYLVWKKARFFSRAAQVFYLALCSEVRRRSSAQDAPARESSADDA</sequence>
<dbReference type="PANTHER" id="PTHR30419">
    <property type="entry name" value="HTH-TYPE TRANSCRIPTIONAL REGULATOR YBHD"/>
    <property type="match status" value="1"/>
</dbReference>
<evidence type="ECO:0000313" key="7">
    <source>
        <dbReference type="Proteomes" id="UP000823964"/>
    </source>
</evidence>
<dbReference type="EMBL" id="DXFQ01000145">
    <property type="protein sequence ID" value="HIX20482.1"/>
    <property type="molecule type" value="Genomic_DNA"/>
</dbReference>
<dbReference type="PANTHER" id="PTHR30419:SF8">
    <property type="entry name" value="NITROGEN ASSIMILATION TRANSCRIPTIONAL ACTIVATOR-RELATED"/>
    <property type="match status" value="1"/>
</dbReference>
<dbReference type="InterPro" id="IPR000847">
    <property type="entry name" value="LysR_HTH_N"/>
</dbReference>
<dbReference type="InterPro" id="IPR050950">
    <property type="entry name" value="HTH-type_LysR_regulators"/>
</dbReference>
<dbReference type="Gene3D" id="3.40.190.290">
    <property type="match status" value="1"/>
</dbReference>
<dbReference type="PROSITE" id="PS50931">
    <property type="entry name" value="HTH_LYSR"/>
    <property type="match status" value="1"/>
</dbReference>
<dbReference type="Proteomes" id="UP000823964">
    <property type="component" value="Unassembled WGS sequence"/>
</dbReference>
<dbReference type="AlphaFoldDB" id="A0A9D2AHT0"/>
<evidence type="ECO:0000259" key="5">
    <source>
        <dbReference type="PROSITE" id="PS50931"/>
    </source>
</evidence>
<dbReference type="InterPro" id="IPR005119">
    <property type="entry name" value="LysR_subst-bd"/>
</dbReference>
<comment type="caution">
    <text evidence="6">The sequence shown here is derived from an EMBL/GenBank/DDBJ whole genome shotgun (WGS) entry which is preliminary data.</text>
</comment>
<proteinExistence type="inferred from homology"/>
<evidence type="ECO:0000313" key="6">
    <source>
        <dbReference type="EMBL" id="HIX20482.1"/>
    </source>
</evidence>
<dbReference type="InterPro" id="IPR036388">
    <property type="entry name" value="WH-like_DNA-bd_sf"/>
</dbReference>
<evidence type="ECO:0000256" key="1">
    <source>
        <dbReference type="ARBA" id="ARBA00009437"/>
    </source>
</evidence>
<dbReference type="PRINTS" id="PR00039">
    <property type="entry name" value="HTHLYSR"/>
</dbReference>
<evidence type="ECO:0000256" key="4">
    <source>
        <dbReference type="ARBA" id="ARBA00023163"/>
    </source>
</evidence>
<keyword evidence="3" id="KW-0238">DNA-binding</keyword>
<evidence type="ECO:0000256" key="3">
    <source>
        <dbReference type="ARBA" id="ARBA00023125"/>
    </source>
</evidence>
<dbReference type="Pfam" id="PF00126">
    <property type="entry name" value="HTH_1"/>
    <property type="match status" value="1"/>
</dbReference>
<dbReference type="GO" id="GO:0003700">
    <property type="term" value="F:DNA-binding transcription factor activity"/>
    <property type="evidence" value="ECO:0007669"/>
    <property type="project" value="InterPro"/>
</dbReference>
<dbReference type="Gene3D" id="1.10.10.10">
    <property type="entry name" value="Winged helix-like DNA-binding domain superfamily/Winged helix DNA-binding domain"/>
    <property type="match status" value="1"/>
</dbReference>
<dbReference type="GO" id="GO:0003677">
    <property type="term" value="F:DNA binding"/>
    <property type="evidence" value="ECO:0007669"/>
    <property type="project" value="UniProtKB-KW"/>
</dbReference>
<dbReference type="FunFam" id="1.10.10.10:FF:000001">
    <property type="entry name" value="LysR family transcriptional regulator"/>
    <property type="match status" value="1"/>
</dbReference>
<reference evidence="6" key="1">
    <citation type="journal article" date="2021" name="PeerJ">
        <title>Extensive microbial diversity within the chicken gut microbiome revealed by metagenomics and culture.</title>
        <authorList>
            <person name="Gilroy R."/>
            <person name="Ravi A."/>
            <person name="Getino M."/>
            <person name="Pursley I."/>
            <person name="Horton D.L."/>
            <person name="Alikhan N.F."/>
            <person name="Baker D."/>
            <person name="Gharbi K."/>
            <person name="Hall N."/>
            <person name="Watson M."/>
            <person name="Adriaenssens E.M."/>
            <person name="Foster-Nyarko E."/>
            <person name="Jarju S."/>
            <person name="Secka A."/>
            <person name="Antonio M."/>
            <person name="Oren A."/>
            <person name="Chaudhuri R.R."/>
            <person name="La Ragione R."/>
            <person name="Hildebrand F."/>
            <person name="Pallen M.J."/>
        </authorList>
    </citation>
    <scope>NUCLEOTIDE SEQUENCE</scope>
    <source>
        <strain evidence="6">14975</strain>
    </source>
</reference>
<organism evidence="6 7">
    <name type="scientific">Candidatus Akkermansia intestinigallinarum</name>
    <dbReference type="NCBI Taxonomy" id="2838431"/>
    <lineage>
        <taxon>Bacteria</taxon>
        <taxon>Pseudomonadati</taxon>
        <taxon>Verrucomicrobiota</taxon>
        <taxon>Verrucomicrobiia</taxon>
        <taxon>Verrucomicrobiales</taxon>
        <taxon>Akkermansiaceae</taxon>
        <taxon>Akkermansia</taxon>
    </lineage>
</organism>
<name>A0A9D2AHT0_9BACT</name>
<dbReference type="InterPro" id="IPR036390">
    <property type="entry name" value="WH_DNA-bd_sf"/>
</dbReference>
<dbReference type="CDD" id="cd05466">
    <property type="entry name" value="PBP2_LTTR_substrate"/>
    <property type="match status" value="1"/>
</dbReference>
<dbReference type="GO" id="GO:0005829">
    <property type="term" value="C:cytosol"/>
    <property type="evidence" value="ECO:0007669"/>
    <property type="project" value="TreeGrafter"/>
</dbReference>
<dbReference type="Pfam" id="PF03466">
    <property type="entry name" value="LysR_substrate"/>
    <property type="match status" value="1"/>
</dbReference>
<protein>
    <submittedName>
        <fullName evidence="6">LysR family transcriptional regulator</fullName>
    </submittedName>
</protein>
<keyword evidence="2" id="KW-0805">Transcription regulation</keyword>
<dbReference type="SUPFAM" id="SSF46785">
    <property type="entry name" value="Winged helix' DNA-binding domain"/>
    <property type="match status" value="1"/>
</dbReference>
<gene>
    <name evidence="6" type="ORF">H9862_07785</name>
</gene>